<dbReference type="EMBL" id="BKCJ010010392">
    <property type="protein sequence ID" value="GEU91379.1"/>
    <property type="molecule type" value="Genomic_DNA"/>
</dbReference>
<comment type="caution">
    <text evidence="2">The sequence shown here is derived from an EMBL/GenBank/DDBJ whole genome shotgun (WGS) entry which is preliminary data.</text>
</comment>
<organism evidence="2">
    <name type="scientific">Tanacetum cinerariifolium</name>
    <name type="common">Dalmatian daisy</name>
    <name type="synonym">Chrysanthemum cinerariifolium</name>
    <dbReference type="NCBI Taxonomy" id="118510"/>
    <lineage>
        <taxon>Eukaryota</taxon>
        <taxon>Viridiplantae</taxon>
        <taxon>Streptophyta</taxon>
        <taxon>Embryophyta</taxon>
        <taxon>Tracheophyta</taxon>
        <taxon>Spermatophyta</taxon>
        <taxon>Magnoliopsida</taxon>
        <taxon>eudicotyledons</taxon>
        <taxon>Gunneridae</taxon>
        <taxon>Pentapetalae</taxon>
        <taxon>asterids</taxon>
        <taxon>campanulids</taxon>
        <taxon>Asterales</taxon>
        <taxon>Asteraceae</taxon>
        <taxon>Asteroideae</taxon>
        <taxon>Anthemideae</taxon>
        <taxon>Anthemidinae</taxon>
        <taxon>Tanacetum</taxon>
    </lineage>
</organism>
<evidence type="ECO:0000256" key="1">
    <source>
        <dbReference type="SAM" id="MobiDB-lite"/>
    </source>
</evidence>
<dbReference type="AlphaFoldDB" id="A0A6L2P1B1"/>
<sequence>MISNFNLLRKVVSKKLDDTPVCDTARGPTTQINFTSTDYHTKEELQRKAIKSPSKLLSLKYLSQASVTEQNKNPSSPKCVHFVNSIVILNKENEAKEEGSVKPSKTENTNHENANETDEEFKSKKEAEEETEVETKEGEEDPRTLRYFSHYERVK</sequence>
<feature type="non-terminal residue" evidence="2">
    <location>
        <position position="155"/>
    </location>
</feature>
<reference evidence="2" key="1">
    <citation type="journal article" date="2019" name="Sci. Rep.">
        <title>Draft genome of Tanacetum cinerariifolium, the natural source of mosquito coil.</title>
        <authorList>
            <person name="Yamashiro T."/>
            <person name="Shiraishi A."/>
            <person name="Satake H."/>
            <person name="Nakayama K."/>
        </authorList>
    </citation>
    <scope>NUCLEOTIDE SEQUENCE</scope>
</reference>
<proteinExistence type="predicted"/>
<protein>
    <submittedName>
        <fullName evidence="2">Uncharacterized protein</fullName>
    </submittedName>
</protein>
<gene>
    <name evidence="2" type="ORF">Tci_063357</name>
</gene>
<accession>A0A6L2P1B1</accession>
<evidence type="ECO:0000313" key="2">
    <source>
        <dbReference type="EMBL" id="GEU91379.1"/>
    </source>
</evidence>
<feature type="region of interest" description="Disordered" evidence="1">
    <location>
        <begin position="92"/>
        <end position="155"/>
    </location>
</feature>
<name>A0A6L2P1B1_TANCI</name>